<dbReference type="InterPro" id="IPR011047">
    <property type="entry name" value="Quinoprotein_ADH-like_sf"/>
</dbReference>
<feature type="transmembrane region" description="Helical" evidence="1">
    <location>
        <begin position="40"/>
        <end position="64"/>
    </location>
</feature>
<dbReference type="Proteomes" id="UP000584931">
    <property type="component" value="Unassembled WGS sequence"/>
</dbReference>
<accession>A0A7Y9X9A9</accession>
<evidence type="ECO:0000259" key="2">
    <source>
        <dbReference type="Pfam" id="PF13360"/>
    </source>
</evidence>
<evidence type="ECO:0000313" key="3">
    <source>
        <dbReference type="EMBL" id="NYH51413.1"/>
    </source>
</evidence>
<feature type="transmembrane region" description="Helical" evidence="1">
    <location>
        <begin position="76"/>
        <end position="96"/>
    </location>
</feature>
<gene>
    <name evidence="3" type="ORF">HNR06_001002</name>
</gene>
<evidence type="ECO:0000313" key="4">
    <source>
        <dbReference type="Proteomes" id="UP000584931"/>
    </source>
</evidence>
<name>A0A7Y9X9A9_9ACTN</name>
<evidence type="ECO:0000256" key="1">
    <source>
        <dbReference type="SAM" id="Phobius"/>
    </source>
</evidence>
<dbReference type="Gene3D" id="2.130.10.10">
    <property type="entry name" value="YVTN repeat-like/Quinoprotein amine dehydrogenase"/>
    <property type="match status" value="1"/>
</dbReference>
<proteinExistence type="predicted"/>
<dbReference type="InterPro" id="IPR015943">
    <property type="entry name" value="WD40/YVTN_repeat-like_dom_sf"/>
</dbReference>
<dbReference type="InterPro" id="IPR002372">
    <property type="entry name" value="PQQ_rpt_dom"/>
</dbReference>
<feature type="domain" description="Pyrrolo-quinoline quinone repeat" evidence="2">
    <location>
        <begin position="210"/>
        <end position="385"/>
    </location>
</feature>
<reference evidence="3 4" key="1">
    <citation type="submission" date="2020-07" db="EMBL/GenBank/DDBJ databases">
        <title>Sequencing the genomes of 1000 actinobacteria strains.</title>
        <authorList>
            <person name="Klenk H.-P."/>
        </authorList>
    </citation>
    <scope>NUCLEOTIDE SEQUENCE [LARGE SCALE GENOMIC DNA]</scope>
    <source>
        <strain evidence="3 4">DSM 45278</strain>
    </source>
</reference>
<dbReference type="RefSeq" id="WP_337797810.1">
    <property type="nucleotide sequence ID" value="NZ_JACCHL010000001.1"/>
</dbReference>
<sequence>MRPILLGAALGLAVLVVAVAFSHMSGYSEAELFPGERYRLMPTVVATAAVGGLQMLVATAAILLDRREHGVPGAGVVLFLALVLTLVVPAGTGVVAEGVLRSPRPEAEHLTASVEPPAREIPAGIEGVPRVLDLPQDAVQGLQAVTSGALLQLGDGAMVVDPLTGDELWRYRAPGSDIRILVAPDGDSLVLEEYPPLTDDDPAPATVRVTLDAMSGRVLHRSEDLQKLLTDEVAAVAHDSENAEPLEDESVVVRTEAQVPLEVYGASSGALLWRFEESPECVPDGEDTVLDLEVTHDQVLASVRCLGEDGRAGGTVPVVHAFDSVTGDLLWTHEAANPNGPVGSAIAASSDGSLLYRYDVHSHAYFTVDTRTGEELDAGTWEDPRPSGERLEEDLWEDVIGAGVLLGADPTLTLTDPRGEPEYTLELPSTDGQRRFATTDQDLYAVEWSGSDDRAVELTVHPWDGAASRTVENVLGRELSEEEAAGIRVVPGGVIVYAVDSGMITSAVTVA</sequence>
<organism evidence="3 4">
    <name type="scientific">Nocardiopsis sinuspersici</name>
    <dbReference type="NCBI Taxonomy" id="501010"/>
    <lineage>
        <taxon>Bacteria</taxon>
        <taxon>Bacillati</taxon>
        <taxon>Actinomycetota</taxon>
        <taxon>Actinomycetes</taxon>
        <taxon>Streptosporangiales</taxon>
        <taxon>Nocardiopsidaceae</taxon>
        <taxon>Nocardiopsis</taxon>
    </lineage>
</organism>
<dbReference type="SUPFAM" id="SSF50998">
    <property type="entry name" value="Quinoprotein alcohol dehydrogenase-like"/>
    <property type="match status" value="1"/>
</dbReference>
<keyword evidence="1" id="KW-1133">Transmembrane helix</keyword>
<protein>
    <recommendedName>
        <fullName evidence="2">Pyrrolo-quinoline quinone repeat domain-containing protein</fullName>
    </recommendedName>
</protein>
<keyword evidence="1" id="KW-0812">Transmembrane</keyword>
<dbReference type="EMBL" id="JACCHL010000001">
    <property type="protein sequence ID" value="NYH51413.1"/>
    <property type="molecule type" value="Genomic_DNA"/>
</dbReference>
<dbReference type="AlphaFoldDB" id="A0A7Y9X9A9"/>
<comment type="caution">
    <text evidence="3">The sequence shown here is derived from an EMBL/GenBank/DDBJ whole genome shotgun (WGS) entry which is preliminary data.</text>
</comment>
<keyword evidence="1" id="KW-0472">Membrane</keyword>
<dbReference type="Pfam" id="PF13360">
    <property type="entry name" value="PQQ_2"/>
    <property type="match status" value="1"/>
</dbReference>